<dbReference type="InterPro" id="IPR004704">
    <property type="entry name" value="PTS_IID_man"/>
</dbReference>
<dbReference type="GO" id="GO:0005886">
    <property type="term" value="C:plasma membrane"/>
    <property type="evidence" value="ECO:0007669"/>
    <property type="project" value="TreeGrafter"/>
</dbReference>
<name>A0A1F7RSG2_9BACT</name>
<proteinExistence type="predicted"/>
<dbReference type="InterPro" id="IPR050303">
    <property type="entry name" value="GatZ_KbaZ_carbometab"/>
</dbReference>
<dbReference type="Pfam" id="PF03613">
    <property type="entry name" value="EIID-AGA"/>
    <property type="match status" value="1"/>
</dbReference>
<organism evidence="2 3">
    <name type="scientific">Candidatus Schekmanbacteria bacterium RBG_16_38_11</name>
    <dbReference type="NCBI Taxonomy" id="1817880"/>
    <lineage>
        <taxon>Bacteria</taxon>
        <taxon>Candidatus Schekmaniibacteriota</taxon>
    </lineage>
</organism>
<accession>A0A1F7RSG2</accession>
<reference evidence="2 3" key="1">
    <citation type="journal article" date="2016" name="Nat. Commun.">
        <title>Thousands of microbial genomes shed light on interconnected biogeochemical processes in an aquifer system.</title>
        <authorList>
            <person name="Anantharaman K."/>
            <person name="Brown C.T."/>
            <person name="Hug L.A."/>
            <person name="Sharon I."/>
            <person name="Castelle C.J."/>
            <person name="Probst A.J."/>
            <person name="Thomas B.C."/>
            <person name="Singh A."/>
            <person name="Wilkins M.J."/>
            <person name="Karaoz U."/>
            <person name="Brodie E.L."/>
            <person name="Williams K.H."/>
            <person name="Hubbard S.S."/>
            <person name="Banfield J.F."/>
        </authorList>
    </citation>
    <scope>NUCLEOTIDE SEQUENCE [LARGE SCALE GENOMIC DNA]</scope>
</reference>
<dbReference type="Proteomes" id="UP000178435">
    <property type="component" value="Unassembled WGS sequence"/>
</dbReference>
<evidence type="ECO:0008006" key="4">
    <source>
        <dbReference type="Google" id="ProtNLM"/>
    </source>
</evidence>
<dbReference type="EMBL" id="MGDF01000141">
    <property type="protein sequence ID" value="OGL44496.1"/>
    <property type="molecule type" value="Genomic_DNA"/>
</dbReference>
<evidence type="ECO:0000256" key="1">
    <source>
        <dbReference type="SAM" id="Phobius"/>
    </source>
</evidence>
<sequence length="251" mass="28486">MDRKLTNYDLFKAALKSFFIQSSWNFERMQALGFAYCISNALKNIYTDQVLLKNSLIRHLEFFNTNPYLAPTIAGVVLNWEEKHAISKDNSIDSSSLKARLMGPFGAIGDSLFWATFRPLIGILGFILAFIEIKEAPILFLIIYNIPTFGIRFYGLFKGYQLGPSIIEEIKKINLNLFMARMKEISCFLLGLSLGIYALSPNFQIAKDSLPLNFILCLVLICILILLLRKKLSPITLIYFIAVACIGLKYI</sequence>
<evidence type="ECO:0000313" key="2">
    <source>
        <dbReference type="EMBL" id="OGL44496.1"/>
    </source>
</evidence>
<dbReference type="PROSITE" id="PS51108">
    <property type="entry name" value="PTS_EIID"/>
    <property type="match status" value="1"/>
</dbReference>
<keyword evidence="1" id="KW-0472">Membrane</keyword>
<protein>
    <recommendedName>
        <fullName evidence="4">PTS mannose transporter subunit IID</fullName>
    </recommendedName>
</protein>
<dbReference type="PANTHER" id="PTHR32502:SF23">
    <property type="entry name" value="TRANSPORT PROTEIN, PTS SYSTEM"/>
    <property type="match status" value="1"/>
</dbReference>
<keyword evidence="1" id="KW-1133">Transmembrane helix</keyword>
<dbReference type="GO" id="GO:0009401">
    <property type="term" value="P:phosphoenolpyruvate-dependent sugar phosphotransferase system"/>
    <property type="evidence" value="ECO:0007669"/>
    <property type="project" value="InterPro"/>
</dbReference>
<feature type="transmembrane region" description="Helical" evidence="1">
    <location>
        <begin position="112"/>
        <end position="131"/>
    </location>
</feature>
<dbReference type="AlphaFoldDB" id="A0A1F7RSG2"/>
<dbReference type="PANTHER" id="PTHR32502">
    <property type="entry name" value="N-ACETYLGALACTOSAMINE PERMEASE II COMPONENT-RELATED"/>
    <property type="match status" value="1"/>
</dbReference>
<evidence type="ECO:0000313" key="3">
    <source>
        <dbReference type="Proteomes" id="UP000178435"/>
    </source>
</evidence>
<feature type="transmembrane region" description="Helical" evidence="1">
    <location>
        <begin position="210"/>
        <end position="228"/>
    </location>
</feature>
<keyword evidence="1" id="KW-0812">Transmembrane</keyword>
<comment type="caution">
    <text evidence="2">The sequence shown here is derived from an EMBL/GenBank/DDBJ whole genome shotgun (WGS) entry which is preliminary data.</text>
</comment>
<feature type="transmembrane region" description="Helical" evidence="1">
    <location>
        <begin position="137"/>
        <end position="157"/>
    </location>
</feature>
<feature type="transmembrane region" description="Helical" evidence="1">
    <location>
        <begin position="178"/>
        <end position="198"/>
    </location>
</feature>
<gene>
    <name evidence="2" type="ORF">A2149_08780</name>
</gene>